<gene>
    <name evidence="4" type="ORF">ELD05_08620</name>
</gene>
<dbReference type="SUPFAM" id="SSF55729">
    <property type="entry name" value="Acyl-CoA N-acyltransferases (Nat)"/>
    <property type="match status" value="1"/>
</dbReference>
<proteinExistence type="predicted"/>
<dbReference type="EMBL" id="CP034791">
    <property type="protein sequence ID" value="AZT90701.1"/>
    <property type="molecule type" value="Genomic_DNA"/>
</dbReference>
<dbReference type="GO" id="GO:0016747">
    <property type="term" value="F:acyltransferase activity, transferring groups other than amino-acyl groups"/>
    <property type="evidence" value="ECO:0007669"/>
    <property type="project" value="InterPro"/>
</dbReference>
<keyword evidence="1 4" id="KW-0808">Transferase</keyword>
<keyword evidence="2" id="KW-0012">Acyltransferase</keyword>
<keyword evidence="5" id="KW-1185">Reference proteome</keyword>
<dbReference type="PANTHER" id="PTHR43877">
    <property type="entry name" value="AMINOALKYLPHOSPHONATE N-ACETYLTRANSFERASE-RELATED-RELATED"/>
    <property type="match status" value="1"/>
</dbReference>
<feature type="domain" description="N-acetyltransferase" evidence="3">
    <location>
        <begin position="3"/>
        <end position="158"/>
    </location>
</feature>
<dbReference type="InterPro" id="IPR016181">
    <property type="entry name" value="Acyl_CoA_acyltransferase"/>
</dbReference>
<dbReference type="GeneID" id="31772463"/>
<evidence type="ECO:0000313" key="5">
    <source>
        <dbReference type="Proteomes" id="UP000282930"/>
    </source>
</evidence>
<dbReference type="RefSeq" id="WP_011917090.1">
    <property type="nucleotide sequence ID" value="NZ_CP034791.1"/>
</dbReference>
<evidence type="ECO:0000256" key="2">
    <source>
        <dbReference type="ARBA" id="ARBA00023315"/>
    </source>
</evidence>
<reference evidence="4 5" key="1">
    <citation type="submission" date="2018-12" db="EMBL/GenBank/DDBJ databases">
        <title>Genome sequence from the cellulolytic species, Caldicellulosiruptor changbaiensis.</title>
        <authorList>
            <person name="Blumer-Schuette S.E."/>
            <person name="Mendoza C."/>
        </authorList>
    </citation>
    <scope>NUCLEOTIDE SEQUENCE [LARGE SCALE GENOMIC DNA]</scope>
    <source>
        <strain evidence="4 5">CBS-Z</strain>
    </source>
</reference>
<dbReference type="Proteomes" id="UP000282930">
    <property type="component" value="Chromosome"/>
</dbReference>
<dbReference type="Gene3D" id="3.40.630.30">
    <property type="match status" value="1"/>
</dbReference>
<dbReference type="InterPro" id="IPR000182">
    <property type="entry name" value="GNAT_dom"/>
</dbReference>
<dbReference type="Pfam" id="PF00583">
    <property type="entry name" value="Acetyltransf_1"/>
    <property type="match status" value="1"/>
</dbReference>
<accession>A0A3T0D6I3</accession>
<protein>
    <submittedName>
        <fullName evidence="4">GNAT family N-acetyltransferase</fullName>
    </submittedName>
</protein>
<dbReference type="AlphaFoldDB" id="A0A3T0D6I3"/>
<evidence type="ECO:0000259" key="3">
    <source>
        <dbReference type="PROSITE" id="PS51186"/>
    </source>
</evidence>
<evidence type="ECO:0000256" key="1">
    <source>
        <dbReference type="ARBA" id="ARBA00022679"/>
    </source>
</evidence>
<name>A0A3T0D6I3_9FIRM</name>
<dbReference type="KEGG" id="ccha:ELD05_08620"/>
<organism evidence="4 5">
    <name type="scientific">Caldicellulosiruptor changbaiensis</name>
    <dbReference type="NCBI Taxonomy" id="1222016"/>
    <lineage>
        <taxon>Bacteria</taxon>
        <taxon>Bacillati</taxon>
        <taxon>Bacillota</taxon>
        <taxon>Bacillota incertae sedis</taxon>
        <taxon>Caldicellulosiruptorales</taxon>
        <taxon>Caldicellulosiruptoraceae</taxon>
        <taxon>Caldicellulosiruptor</taxon>
    </lineage>
</organism>
<evidence type="ECO:0000313" key="4">
    <source>
        <dbReference type="EMBL" id="AZT90701.1"/>
    </source>
</evidence>
<sequence length="160" mass="18416">MEFVVRRATYDDVKAIKEITKEAFTKYCELAGIDPAKNAAVNETEEDIKRDIDTKEVYVAFMDGIIVGTIRVEIFPDKTAYISRFGVRLNYQNNGVGKALMKVVDERLKELGVKKVYLHTASKVRDLVRFYYARGFYIVSTSNENGYIRALLCKEYDEEN</sequence>
<dbReference type="CDD" id="cd04301">
    <property type="entry name" value="NAT_SF"/>
    <property type="match status" value="1"/>
</dbReference>
<dbReference type="PROSITE" id="PS51186">
    <property type="entry name" value="GNAT"/>
    <property type="match status" value="1"/>
</dbReference>
<dbReference type="InterPro" id="IPR050832">
    <property type="entry name" value="Bact_Acetyltransf"/>
</dbReference>